<dbReference type="AlphaFoldDB" id="A0A9W8U6K5"/>
<dbReference type="EMBL" id="JAPDHF010000017">
    <property type="protein sequence ID" value="KAJ4007423.1"/>
    <property type="molecule type" value="Genomic_DNA"/>
</dbReference>
<gene>
    <name evidence="2" type="ORF">NW766_010108</name>
</gene>
<keyword evidence="3" id="KW-1185">Reference proteome</keyword>
<organism evidence="2 3">
    <name type="scientific">Fusarium irregulare</name>
    <dbReference type="NCBI Taxonomy" id="2494466"/>
    <lineage>
        <taxon>Eukaryota</taxon>
        <taxon>Fungi</taxon>
        <taxon>Dikarya</taxon>
        <taxon>Ascomycota</taxon>
        <taxon>Pezizomycotina</taxon>
        <taxon>Sordariomycetes</taxon>
        <taxon>Hypocreomycetidae</taxon>
        <taxon>Hypocreales</taxon>
        <taxon>Nectriaceae</taxon>
        <taxon>Fusarium</taxon>
        <taxon>Fusarium incarnatum-equiseti species complex</taxon>
    </lineage>
</organism>
<name>A0A9W8U6K5_9HYPO</name>
<evidence type="ECO:0000313" key="2">
    <source>
        <dbReference type="EMBL" id="KAJ4007423.1"/>
    </source>
</evidence>
<evidence type="ECO:0000256" key="1">
    <source>
        <dbReference type="SAM" id="MobiDB-lite"/>
    </source>
</evidence>
<dbReference type="Proteomes" id="UP001152130">
    <property type="component" value="Unassembled WGS sequence"/>
</dbReference>
<feature type="region of interest" description="Disordered" evidence="1">
    <location>
        <begin position="1"/>
        <end position="27"/>
    </location>
</feature>
<comment type="caution">
    <text evidence="2">The sequence shown here is derived from an EMBL/GenBank/DDBJ whole genome shotgun (WGS) entry which is preliminary data.</text>
</comment>
<proteinExistence type="predicted"/>
<protein>
    <submittedName>
        <fullName evidence="2">Uncharacterized protein</fullName>
    </submittedName>
</protein>
<sequence>MPGAQISLRETRQSDGGLHRPNPSADNQAVSTIHIGAASEDAARWWTAILSVHGGWDATIRHNKGDLLHSPWSTTLTSERSIQIMAKIKTPTSTSDTAPTSKTAAWGYLTEYCMTHEIDDGLILAALAAALLIPTVKYDGRSIGLPIPNIDWDEHRLKEKSPVPSSFATIDQLQLDKLLTLSCNARATKALLTSVFFEPGVEGNICGMWLRGSFAFLNTITNPHLLMRTLIQRDPEIGFLWIGAFITGTSDKAFREGRAGWWKVDLGAAAWTGTLMSFIQEQVPHPPAGATSISRANECRLLFLCHVMDYTIPPLFPFPPFGSTDLDDTNLEVHEHLLCGKDHSLTYAGLTWRSNDGTEIRQGSEVPVVATRPKTGQALNNTSEVEIDYDDYDSDDDTSEMVTRNIFTWLRGQDGFPVAERAIRQHEWVDNLDSDDDEPIEGDVRSTVGGHLHGWLLKTSTQRSNSI</sequence>
<reference evidence="2" key="1">
    <citation type="submission" date="2022-10" db="EMBL/GenBank/DDBJ databases">
        <title>Fusarium specimens isolated from Avocado Roots.</title>
        <authorList>
            <person name="Stajich J."/>
            <person name="Roper C."/>
            <person name="Heimlech-Rivalta G."/>
        </authorList>
    </citation>
    <scope>NUCLEOTIDE SEQUENCE</scope>
    <source>
        <strain evidence="2">CF00143</strain>
    </source>
</reference>
<accession>A0A9W8U6K5</accession>
<evidence type="ECO:0000313" key="3">
    <source>
        <dbReference type="Proteomes" id="UP001152130"/>
    </source>
</evidence>